<comment type="similarity">
    <text evidence="1">Belongs to the LytR/CpsA/Psr (LCP) family.</text>
</comment>
<name>A0AAV4LFM9_9BACL</name>
<organism evidence="3 4">
    <name type="scientific">Collibacillus ludicampi</name>
    <dbReference type="NCBI Taxonomy" id="2771369"/>
    <lineage>
        <taxon>Bacteria</taxon>
        <taxon>Bacillati</taxon>
        <taxon>Bacillota</taxon>
        <taxon>Bacilli</taxon>
        <taxon>Bacillales</taxon>
        <taxon>Alicyclobacillaceae</taxon>
        <taxon>Collibacillus</taxon>
    </lineage>
</organism>
<sequence length="428" mass="46795">MNPHRGKPNKKKKFRKRFLLSLSLFAGTLLLGSFTYALMTHQKQMMQNVVNEIGQGLTGNTEPINLLLIANNARDATNPLSLGSSGGQADTLLVVHIDPSKHVVTLISIPRDTLIALPDWDIPIPKIKSVFTLGLQQSPERGPELTMQAVSKMTGLPIHDYIVTDFQGFVDAINAVGGIEVDVPARLYDPDHSGVDLQPGKQILNGEQALAYIRVRQNQAGNNYRVNDFQRQEAEMQVLEILKQKVLDSSKNPAAIQRLLNIWSKDIATNISPSRLVGIGMEAAGAEVQKISLGTIRDSMNLADAPAPNFNKENYITGAYYDVLDPKEIAKKLAPLGSTGSDLGLPTLPNPEEIPVVVYGSQEVAETLKNKGFQVTYAGPGRNATRLSIYYPSKHMPWGWAVARALGTANEFVAPLNDDRPFLVVYAP</sequence>
<dbReference type="NCBIfam" id="TIGR00350">
    <property type="entry name" value="lytR_cpsA_psr"/>
    <property type="match status" value="1"/>
</dbReference>
<dbReference type="RefSeq" id="WP_282199608.1">
    <property type="nucleotide sequence ID" value="NZ_BOQE01000001.1"/>
</dbReference>
<protein>
    <recommendedName>
        <fullName evidence="2">Cell envelope-related transcriptional attenuator domain-containing protein</fullName>
    </recommendedName>
</protein>
<accession>A0AAV4LFM9</accession>
<evidence type="ECO:0000313" key="3">
    <source>
        <dbReference type="EMBL" id="GIM46518.1"/>
    </source>
</evidence>
<dbReference type="InterPro" id="IPR004474">
    <property type="entry name" value="LytR_CpsA_psr"/>
</dbReference>
<feature type="domain" description="Cell envelope-related transcriptional attenuator" evidence="2">
    <location>
        <begin position="89"/>
        <end position="246"/>
    </location>
</feature>
<evidence type="ECO:0000313" key="4">
    <source>
        <dbReference type="Proteomes" id="UP001057291"/>
    </source>
</evidence>
<proteinExistence type="inferred from homology"/>
<dbReference type="Gene3D" id="3.40.630.190">
    <property type="entry name" value="LCP protein"/>
    <property type="match status" value="1"/>
</dbReference>
<gene>
    <name evidence="3" type="ORF">DNHGIG_20670</name>
</gene>
<dbReference type="EMBL" id="BOQE01000001">
    <property type="protein sequence ID" value="GIM46518.1"/>
    <property type="molecule type" value="Genomic_DNA"/>
</dbReference>
<keyword evidence="4" id="KW-1185">Reference proteome</keyword>
<dbReference type="PANTHER" id="PTHR33392:SF6">
    <property type="entry name" value="POLYISOPRENYL-TEICHOIC ACID--PEPTIDOGLYCAN TEICHOIC ACID TRANSFERASE TAGU"/>
    <property type="match status" value="1"/>
</dbReference>
<dbReference type="InterPro" id="IPR050922">
    <property type="entry name" value="LytR/CpsA/Psr_CW_biosynth"/>
</dbReference>
<comment type="caution">
    <text evidence="3">The sequence shown here is derived from an EMBL/GenBank/DDBJ whole genome shotgun (WGS) entry which is preliminary data.</text>
</comment>
<dbReference type="Proteomes" id="UP001057291">
    <property type="component" value="Unassembled WGS sequence"/>
</dbReference>
<dbReference type="Pfam" id="PF03816">
    <property type="entry name" value="LytR_cpsA_psr"/>
    <property type="match status" value="1"/>
</dbReference>
<reference evidence="3" key="1">
    <citation type="journal article" date="2023" name="Int. J. Syst. Evol. Microbiol.">
        <title>Collibacillus ludicampi gen. nov., sp. nov., a new soil bacterium of the family Alicyclobacillaceae.</title>
        <authorList>
            <person name="Jojima T."/>
            <person name="Ioku Y."/>
            <person name="Fukuta Y."/>
            <person name="Shirasaka N."/>
            <person name="Matsumura Y."/>
            <person name="Mori M."/>
        </authorList>
    </citation>
    <scope>NUCLEOTIDE SEQUENCE</scope>
    <source>
        <strain evidence="3">TP075</strain>
    </source>
</reference>
<dbReference type="PANTHER" id="PTHR33392">
    <property type="entry name" value="POLYISOPRENYL-TEICHOIC ACID--PEPTIDOGLYCAN TEICHOIC ACID TRANSFERASE TAGU"/>
    <property type="match status" value="1"/>
</dbReference>
<evidence type="ECO:0000259" key="2">
    <source>
        <dbReference type="Pfam" id="PF03816"/>
    </source>
</evidence>
<dbReference type="AlphaFoldDB" id="A0AAV4LFM9"/>
<evidence type="ECO:0000256" key="1">
    <source>
        <dbReference type="ARBA" id="ARBA00006068"/>
    </source>
</evidence>